<protein>
    <submittedName>
        <fullName evidence="2">Uncharacterized protein</fullName>
    </submittedName>
</protein>
<dbReference type="EMBL" id="JAAGAX010000007">
    <property type="protein sequence ID" value="KAF2308481.1"/>
    <property type="molecule type" value="Genomic_DNA"/>
</dbReference>
<accession>A0A6A6M465</accession>
<evidence type="ECO:0000256" key="1">
    <source>
        <dbReference type="SAM" id="MobiDB-lite"/>
    </source>
</evidence>
<comment type="caution">
    <text evidence="2">The sequence shown here is derived from an EMBL/GenBank/DDBJ whole genome shotgun (WGS) entry which is preliminary data.</text>
</comment>
<proteinExistence type="predicted"/>
<dbReference type="AlphaFoldDB" id="A0A6A6M465"/>
<feature type="compositionally biased region" description="Basic and acidic residues" evidence="1">
    <location>
        <begin position="101"/>
        <end position="114"/>
    </location>
</feature>
<feature type="region of interest" description="Disordered" evidence="1">
    <location>
        <begin position="90"/>
        <end position="114"/>
    </location>
</feature>
<keyword evidence="3" id="KW-1185">Reference proteome</keyword>
<evidence type="ECO:0000313" key="3">
    <source>
        <dbReference type="Proteomes" id="UP000467840"/>
    </source>
</evidence>
<gene>
    <name evidence="2" type="ORF">GH714_009901</name>
</gene>
<organism evidence="2 3">
    <name type="scientific">Hevea brasiliensis</name>
    <name type="common">Para rubber tree</name>
    <name type="synonym">Siphonia brasiliensis</name>
    <dbReference type="NCBI Taxonomy" id="3981"/>
    <lineage>
        <taxon>Eukaryota</taxon>
        <taxon>Viridiplantae</taxon>
        <taxon>Streptophyta</taxon>
        <taxon>Embryophyta</taxon>
        <taxon>Tracheophyta</taxon>
        <taxon>Spermatophyta</taxon>
        <taxon>Magnoliopsida</taxon>
        <taxon>eudicotyledons</taxon>
        <taxon>Gunneridae</taxon>
        <taxon>Pentapetalae</taxon>
        <taxon>rosids</taxon>
        <taxon>fabids</taxon>
        <taxon>Malpighiales</taxon>
        <taxon>Euphorbiaceae</taxon>
        <taxon>Crotonoideae</taxon>
        <taxon>Micrandreae</taxon>
        <taxon>Hevea</taxon>
    </lineage>
</organism>
<name>A0A6A6M465_HEVBR</name>
<reference evidence="2 3" key="1">
    <citation type="journal article" date="2020" name="Mol. Plant">
        <title>The Chromosome-Based Rubber Tree Genome Provides New Insights into Spurge Genome Evolution and Rubber Biosynthesis.</title>
        <authorList>
            <person name="Liu J."/>
            <person name="Shi C."/>
            <person name="Shi C.C."/>
            <person name="Li W."/>
            <person name="Zhang Q.J."/>
            <person name="Zhang Y."/>
            <person name="Li K."/>
            <person name="Lu H.F."/>
            <person name="Shi C."/>
            <person name="Zhu S.T."/>
            <person name="Xiao Z.Y."/>
            <person name="Nan H."/>
            <person name="Yue Y."/>
            <person name="Zhu X.G."/>
            <person name="Wu Y."/>
            <person name="Hong X.N."/>
            <person name="Fan G.Y."/>
            <person name="Tong Y."/>
            <person name="Zhang D."/>
            <person name="Mao C.L."/>
            <person name="Liu Y.L."/>
            <person name="Hao S.J."/>
            <person name="Liu W.Q."/>
            <person name="Lv M.Q."/>
            <person name="Zhang H.B."/>
            <person name="Liu Y."/>
            <person name="Hu-Tang G.R."/>
            <person name="Wang J.P."/>
            <person name="Wang J.H."/>
            <person name="Sun Y.H."/>
            <person name="Ni S.B."/>
            <person name="Chen W.B."/>
            <person name="Zhang X.C."/>
            <person name="Jiao Y.N."/>
            <person name="Eichler E.E."/>
            <person name="Li G.H."/>
            <person name="Liu X."/>
            <person name="Gao L.Z."/>
        </authorList>
    </citation>
    <scope>NUCLEOTIDE SEQUENCE [LARGE SCALE GENOMIC DNA]</scope>
    <source>
        <strain evidence="3">cv. GT1</strain>
        <tissue evidence="2">Leaf</tissue>
    </source>
</reference>
<dbReference type="Proteomes" id="UP000467840">
    <property type="component" value="Chromosome 17"/>
</dbReference>
<feature type="region of interest" description="Disordered" evidence="1">
    <location>
        <begin position="1"/>
        <end position="27"/>
    </location>
</feature>
<sequence>MTDRSQPHQVQVHPQLRYDPGYKGQQGSFSSKVLAPSSCSGCFCPWACSGGGSSFWGIWADGADIAVVGVAVPRQVTQAIPEQLDQAKKRMQDMAGYGGQKTKEVGQEIQKKGA</sequence>
<evidence type="ECO:0000313" key="2">
    <source>
        <dbReference type="EMBL" id="KAF2308481.1"/>
    </source>
</evidence>